<comment type="caution">
    <text evidence="8">The sequence shown here is derived from an EMBL/GenBank/DDBJ whole genome shotgun (WGS) entry which is preliminary data.</text>
</comment>
<evidence type="ECO:0000256" key="2">
    <source>
        <dbReference type="ARBA" id="ARBA00022475"/>
    </source>
</evidence>
<dbReference type="RefSeq" id="WP_153982830.1">
    <property type="nucleotide sequence ID" value="NZ_BAAANZ010000006.1"/>
</dbReference>
<keyword evidence="3 6" id="KW-0812">Transmembrane</keyword>
<dbReference type="Pfam" id="PF12823">
    <property type="entry name" value="DUF3817"/>
    <property type="match status" value="1"/>
</dbReference>
<keyword evidence="4 6" id="KW-1133">Transmembrane helix</keyword>
<feature type="transmembrane region" description="Helical" evidence="6">
    <location>
        <begin position="101"/>
        <end position="120"/>
    </location>
</feature>
<feature type="transmembrane region" description="Helical" evidence="6">
    <location>
        <begin position="22"/>
        <end position="45"/>
    </location>
</feature>
<dbReference type="EMBL" id="JACHBS010000001">
    <property type="protein sequence ID" value="MBB5617727.1"/>
    <property type="molecule type" value="Genomic_DNA"/>
</dbReference>
<evidence type="ECO:0000313" key="9">
    <source>
        <dbReference type="Proteomes" id="UP000552883"/>
    </source>
</evidence>
<keyword evidence="5 6" id="KW-0472">Membrane</keyword>
<dbReference type="OrthoDB" id="9342687at2"/>
<sequence length="157" mass="17080">MAFGPQPSDIPLIRRALAVYKVSSVLTGTFLLGLVVMMVTRYGFGVDIEFNGASGQLLALTDPDAITGVNVSILLLAVHGWLYVLYLACDFLLWRLLRWPFWKFVWIAMGGIVPLLSFFFERQVPRQIEAIIADLEARTAASDSAAGTGAGVSEVSA</sequence>
<dbReference type="PANTHER" id="PTHR40077:SF2">
    <property type="entry name" value="MEMBRANE PROTEIN"/>
    <property type="match status" value="1"/>
</dbReference>
<keyword evidence="2" id="KW-1003">Cell membrane</keyword>
<evidence type="ECO:0000259" key="7">
    <source>
        <dbReference type="Pfam" id="PF12823"/>
    </source>
</evidence>
<evidence type="ECO:0000256" key="4">
    <source>
        <dbReference type="ARBA" id="ARBA00022989"/>
    </source>
</evidence>
<comment type="subcellular location">
    <subcellularLocation>
        <location evidence="1">Cell membrane</location>
        <topology evidence="1">Multi-pass membrane protein</topology>
    </subcellularLocation>
</comment>
<dbReference type="GO" id="GO:0005886">
    <property type="term" value="C:plasma membrane"/>
    <property type="evidence" value="ECO:0007669"/>
    <property type="project" value="UniProtKB-SubCell"/>
</dbReference>
<reference evidence="8 9" key="1">
    <citation type="submission" date="2020-08" db="EMBL/GenBank/DDBJ databases">
        <title>Sequencing the genomes of 1000 actinobacteria strains.</title>
        <authorList>
            <person name="Klenk H.-P."/>
        </authorList>
    </citation>
    <scope>NUCLEOTIDE SEQUENCE [LARGE SCALE GENOMIC DNA]</scope>
    <source>
        <strain evidence="8 9">DSM 23889</strain>
    </source>
</reference>
<dbReference type="NCBIfam" id="TIGR03954">
    <property type="entry name" value="integ_memb_HG"/>
    <property type="match status" value="1"/>
</dbReference>
<dbReference type="PANTHER" id="PTHR40077">
    <property type="entry name" value="MEMBRANE PROTEIN-RELATED"/>
    <property type="match status" value="1"/>
</dbReference>
<evidence type="ECO:0000256" key="5">
    <source>
        <dbReference type="ARBA" id="ARBA00023136"/>
    </source>
</evidence>
<keyword evidence="9" id="KW-1185">Reference proteome</keyword>
<evidence type="ECO:0000256" key="1">
    <source>
        <dbReference type="ARBA" id="ARBA00004651"/>
    </source>
</evidence>
<evidence type="ECO:0000313" key="8">
    <source>
        <dbReference type="EMBL" id="MBB5617727.1"/>
    </source>
</evidence>
<protein>
    <submittedName>
        <fullName evidence="8">Integral membrane protein</fullName>
    </submittedName>
</protein>
<accession>A0A840XLK3</accession>
<evidence type="ECO:0000256" key="3">
    <source>
        <dbReference type="ARBA" id="ARBA00022692"/>
    </source>
</evidence>
<dbReference type="AlphaFoldDB" id="A0A840XLK3"/>
<dbReference type="InterPro" id="IPR023845">
    <property type="entry name" value="DUF3817_TM"/>
</dbReference>
<evidence type="ECO:0000256" key="6">
    <source>
        <dbReference type="SAM" id="Phobius"/>
    </source>
</evidence>
<proteinExistence type="predicted"/>
<feature type="transmembrane region" description="Helical" evidence="6">
    <location>
        <begin position="65"/>
        <end position="89"/>
    </location>
</feature>
<name>A0A840XLK3_9MICO</name>
<dbReference type="Proteomes" id="UP000552883">
    <property type="component" value="Unassembled WGS sequence"/>
</dbReference>
<gene>
    <name evidence="8" type="ORF">BJ959_001223</name>
</gene>
<organism evidence="8 9">
    <name type="scientific">Microcella frigidaquae</name>
    <dbReference type="NCBI Taxonomy" id="424758"/>
    <lineage>
        <taxon>Bacteria</taxon>
        <taxon>Bacillati</taxon>
        <taxon>Actinomycetota</taxon>
        <taxon>Actinomycetes</taxon>
        <taxon>Micrococcales</taxon>
        <taxon>Microbacteriaceae</taxon>
        <taxon>Microcella</taxon>
    </lineage>
</organism>
<feature type="domain" description="DUF3817" evidence="7">
    <location>
        <begin position="18"/>
        <end position="124"/>
    </location>
</feature>